<dbReference type="InterPro" id="IPR051172">
    <property type="entry name" value="Chlamydia_OmcB"/>
</dbReference>
<sequence length="286" mass="28927">LSIVKSSDVEEVTAAGDVITYSFLVTNTGNVTLTDVVPVEGEFSGTGELGAFSPNPVTLAPGEEQVFTAEYRVTQSDINAGGIDNSATATGTPPGDAELPPPPPSDVSIPAPSDPGLEIVKTADLIDPDNFVAGETVTYVFTMTNTGNVTLTDVAPVEAEFSGTGELGPITPASVESLAPGEQATFTAEYTLTQADIDAGSVTNSATGTGTPPSGDPVEPPPSDVEIPTPADPGLSIVKSSDVEEVTAAGDVITYSFLVTNTGNVTLTDVVPVEGEFSGTGELGAF</sequence>
<feature type="region of interest" description="Disordered" evidence="1">
    <location>
        <begin position="201"/>
        <end position="232"/>
    </location>
</feature>
<dbReference type="RefSeq" id="WP_219845063.1">
    <property type="nucleotide sequence ID" value="NZ_MWZD01000009.1"/>
</dbReference>
<dbReference type="Pfam" id="PF24346">
    <property type="entry name" value="DUF7507"/>
    <property type="match status" value="3"/>
</dbReference>
<name>A0A2S9QSG8_9MICO</name>
<feature type="region of interest" description="Disordered" evidence="1">
    <location>
        <begin position="78"/>
        <end position="113"/>
    </location>
</feature>
<dbReference type="GO" id="GO:0005975">
    <property type="term" value="P:carbohydrate metabolic process"/>
    <property type="evidence" value="ECO:0007669"/>
    <property type="project" value="UniProtKB-ARBA"/>
</dbReference>
<feature type="domain" description="DUF7507" evidence="2">
    <location>
        <begin position="115"/>
        <end position="219"/>
    </location>
</feature>
<dbReference type="Gene3D" id="2.60.40.10">
    <property type="entry name" value="Immunoglobulins"/>
    <property type="match status" value="2"/>
</dbReference>
<evidence type="ECO:0000313" key="3">
    <source>
        <dbReference type="EMBL" id="PRI12537.1"/>
    </source>
</evidence>
<reference evidence="3 4" key="1">
    <citation type="journal article" date="2017" name="New Microbes New Infect">
        <title>Genome sequence of 'Leucobacter massiliensis' sp. nov. isolated from human pharynx after travel to the 2014 Hajj.</title>
        <authorList>
            <person name="Leangapichart T."/>
            <person name="Gautret P."/>
            <person name="Nguyen T.T."/>
            <person name="Armstrong N."/>
            <person name="Rolain J.M."/>
        </authorList>
    </citation>
    <scope>NUCLEOTIDE SEQUENCE [LARGE SCALE GENOMIC DNA]</scope>
    <source>
        <strain evidence="3 4">122RC15</strain>
    </source>
</reference>
<feature type="non-terminal residue" evidence="3">
    <location>
        <position position="1"/>
    </location>
</feature>
<feature type="domain" description="DUF7507" evidence="2">
    <location>
        <begin position="233"/>
        <end position="283"/>
    </location>
</feature>
<dbReference type="Proteomes" id="UP000238650">
    <property type="component" value="Unassembled WGS sequence"/>
</dbReference>
<dbReference type="EMBL" id="MWZD01000009">
    <property type="protein sequence ID" value="PRI12537.1"/>
    <property type="molecule type" value="Genomic_DNA"/>
</dbReference>
<dbReference type="PANTHER" id="PTHR34819:SF3">
    <property type="entry name" value="CELL SURFACE PROTEIN"/>
    <property type="match status" value="1"/>
</dbReference>
<dbReference type="InterPro" id="IPR055354">
    <property type="entry name" value="DUF7507"/>
</dbReference>
<dbReference type="AlphaFoldDB" id="A0A2S9QSG8"/>
<feature type="non-terminal residue" evidence="3">
    <location>
        <position position="286"/>
    </location>
</feature>
<feature type="compositionally biased region" description="Polar residues" evidence="1">
    <location>
        <begin position="201"/>
        <end position="211"/>
    </location>
</feature>
<dbReference type="InterPro" id="IPR047589">
    <property type="entry name" value="DUF11_rpt"/>
</dbReference>
<comment type="caution">
    <text evidence="3">The sequence shown here is derived from an EMBL/GenBank/DDBJ whole genome shotgun (WGS) entry which is preliminary data.</text>
</comment>
<dbReference type="InterPro" id="IPR013783">
    <property type="entry name" value="Ig-like_fold"/>
</dbReference>
<feature type="compositionally biased region" description="Pro residues" evidence="1">
    <location>
        <begin position="214"/>
        <end position="223"/>
    </location>
</feature>
<dbReference type="NCBIfam" id="TIGR01451">
    <property type="entry name" value="B_ant_repeat"/>
    <property type="match status" value="3"/>
</dbReference>
<accession>A0A2S9QSG8</accession>
<organism evidence="3 4">
    <name type="scientific">Leucobacter massiliensis</name>
    <dbReference type="NCBI Taxonomy" id="1686285"/>
    <lineage>
        <taxon>Bacteria</taxon>
        <taxon>Bacillati</taxon>
        <taxon>Actinomycetota</taxon>
        <taxon>Actinomycetes</taxon>
        <taxon>Micrococcales</taxon>
        <taxon>Microbacteriaceae</taxon>
        <taxon>Leucobacter</taxon>
    </lineage>
</organism>
<evidence type="ECO:0000259" key="2">
    <source>
        <dbReference type="Pfam" id="PF24346"/>
    </source>
</evidence>
<dbReference type="PANTHER" id="PTHR34819">
    <property type="entry name" value="LARGE CYSTEINE-RICH PERIPLASMIC PROTEIN OMCB"/>
    <property type="match status" value="1"/>
</dbReference>
<feature type="domain" description="DUF7507" evidence="2">
    <location>
        <begin position="1"/>
        <end position="98"/>
    </location>
</feature>
<keyword evidence="4" id="KW-1185">Reference proteome</keyword>
<protein>
    <recommendedName>
        <fullName evidence="2">DUF7507 domain-containing protein</fullName>
    </recommendedName>
</protein>
<proteinExistence type="predicted"/>
<evidence type="ECO:0000256" key="1">
    <source>
        <dbReference type="SAM" id="MobiDB-lite"/>
    </source>
</evidence>
<gene>
    <name evidence="3" type="ORF">B4915_00790</name>
</gene>
<evidence type="ECO:0000313" key="4">
    <source>
        <dbReference type="Proteomes" id="UP000238650"/>
    </source>
</evidence>